<organism evidence="5 6">
    <name type="scientific">Falsiroseomonas bella</name>
    <dbReference type="NCBI Taxonomy" id="2184016"/>
    <lineage>
        <taxon>Bacteria</taxon>
        <taxon>Pseudomonadati</taxon>
        <taxon>Pseudomonadota</taxon>
        <taxon>Alphaproteobacteria</taxon>
        <taxon>Acetobacterales</taxon>
        <taxon>Roseomonadaceae</taxon>
        <taxon>Falsiroseomonas</taxon>
    </lineage>
</organism>
<accession>A0A317FET3</accession>
<dbReference type="Proteomes" id="UP000245765">
    <property type="component" value="Unassembled WGS sequence"/>
</dbReference>
<name>A0A317FET3_9PROT</name>
<keyword evidence="5" id="KW-0413">Isomerase</keyword>
<evidence type="ECO:0000313" key="5">
    <source>
        <dbReference type="EMBL" id="PWS36449.1"/>
    </source>
</evidence>
<dbReference type="PANTHER" id="PTHR16263:SF4">
    <property type="entry name" value="TETRATRICOPEPTIDE REPEAT PROTEIN 38"/>
    <property type="match status" value="1"/>
</dbReference>
<evidence type="ECO:0000256" key="3">
    <source>
        <dbReference type="ARBA" id="ARBA00022737"/>
    </source>
</evidence>
<evidence type="ECO:0000256" key="1">
    <source>
        <dbReference type="ARBA" id="ARBA00005857"/>
    </source>
</evidence>
<dbReference type="OrthoDB" id="9815900at2"/>
<dbReference type="SUPFAM" id="SSF48452">
    <property type="entry name" value="TPR-like"/>
    <property type="match status" value="1"/>
</dbReference>
<keyword evidence="3" id="KW-0677">Repeat</keyword>
<keyword evidence="4" id="KW-0802">TPR repeat</keyword>
<dbReference type="CDD" id="cd05804">
    <property type="entry name" value="StaR_like"/>
    <property type="match status" value="1"/>
</dbReference>
<evidence type="ECO:0000256" key="4">
    <source>
        <dbReference type="ARBA" id="ARBA00022803"/>
    </source>
</evidence>
<comment type="caution">
    <text evidence="5">The sequence shown here is derived from an EMBL/GenBank/DDBJ whole genome shotgun (WGS) entry which is preliminary data.</text>
</comment>
<dbReference type="RefSeq" id="WP_109871242.1">
    <property type="nucleotide sequence ID" value="NZ_QGNA01000003.1"/>
</dbReference>
<dbReference type="AlphaFoldDB" id="A0A317FET3"/>
<comment type="similarity">
    <text evidence="1">Belongs to the TTC38 family.</text>
</comment>
<dbReference type="InterPro" id="IPR011990">
    <property type="entry name" value="TPR-like_helical_dom_sf"/>
</dbReference>
<protein>
    <recommendedName>
        <fullName evidence="2">Tetratricopeptide repeat protein 38</fullName>
    </recommendedName>
</protein>
<evidence type="ECO:0000313" key="6">
    <source>
        <dbReference type="Proteomes" id="UP000245765"/>
    </source>
</evidence>
<reference evidence="6" key="1">
    <citation type="submission" date="2018-05" db="EMBL/GenBank/DDBJ databases">
        <authorList>
            <person name="Du Z."/>
            <person name="Wang X."/>
        </authorList>
    </citation>
    <scope>NUCLEOTIDE SEQUENCE [LARGE SCALE GENOMIC DNA]</scope>
    <source>
        <strain evidence="6">CQN31</strain>
    </source>
</reference>
<keyword evidence="6" id="KW-1185">Reference proteome</keyword>
<evidence type="ECO:0000256" key="2">
    <source>
        <dbReference type="ARBA" id="ARBA00019992"/>
    </source>
</evidence>
<sequence length="447" mass="47816">MPHADIHGNAVSTANRAAIAKLDEATGLMLGFRADPLAAIDAAIAEQPDFAMAHAFRAGLMVMSMERASVAEAEASIAAAWDLPVANDRERAHLAAAQAWCEGDFVAAHRGYAALAAAHPRDLFAQQVAHQFDFFLGNPAGLRDRPAAAMRAWRTGEEGFSWLLGMQAFGLEENGEYAAAEDAGRMALALQPRDAWAVHAVAHVMEMQGRDQEGAAFLERREADWAPAAILAVHNWWHLALFHLERGAFDRVLGIYDRAVAHGIAKGEAQPAIDLVDASAMLWRLLLRGADTGRRFAQLSMAWQQAGGEGFYAFSDLHAVMAHLGAGREEAAAQVLGAMRRAAAGQGTNARLTREVGLPLSEGVWAFSRGDFDRAAQLMAPVLPRARDFGGSNAQRDVLSLTLLEAALRGGDRSLAQLLAAERIAAKPDSPLAQAFWARAGGGRLAA</sequence>
<dbReference type="Gene3D" id="1.25.40.10">
    <property type="entry name" value="Tetratricopeptide repeat domain"/>
    <property type="match status" value="1"/>
</dbReference>
<dbReference type="EMBL" id="QGNA01000003">
    <property type="protein sequence ID" value="PWS36449.1"/>
    <property type="molecule type" value="Genomic_DNA"/>
</dbReference>
<gene>
    <name evidence="5" type="ORF">DFH01_14935</name>
</gene>
<dbReference type="PANTHER" id="PTHR16263">
    <property type="entry name" value="TETRATRICOPEPTIDE REPEAT PROTEIN 38"/>
    <property type="match status" value="1"/>
</dbReference>
<dbReference type="GO" id="GO:0016853">
    <property type="term" value="F:isomerase activity"/>
    <property type="evidence" value="ECO:0007669"/>
    <property type="project" value="UniProtKB-KW"/>
</dbReference>
<dbReference type="InterPro" id="IPR033891">
    <property type="entry name" value="TTC38"/>
</dbReference>
<proteinExistence type="inferred from homology"/>